<proteinExistence type="predicted"/>
<dbReference type="Gene3D" id="1.25.40.10">
    <property type="entry name" value="Tetratricopeptide repeat domain"/>
    <property type="match status" value="1"/>
</dbReference>
<dbReference type="VEuPathDB" id="FungiDB:ASPSYDRAFT_36860"/>
<dbReference type="Proteomes" id="UP000184356">
    <property type="component" value="Unassembled WGS sequence"/>
</dbReference>
<evidence type="ECO:0008006" key="3">
    <source>
        <dbReference type="Google" id="ProtNLM"/>
    </source>
</evidence>
<gene>
    <name evidence="1" type="ORF">ASPSYDRAFT_36860</name>
</gene>
<dbReference type="InterPro" id="IPR011990">
    <property type="entry name" value="TPR-like_helical_dom_sf"/>
</dbReference>
<dbReference type="RefSeq" id="XP_040696567.1">
    <property type="nucleotide sequence ID" value="XM_040845481.1"/>
</dbReference>
<sequence>MNAVARLFSEIGSLSPLQIRELTPELPGSKMNYTIMMQQLGLPQLATTIVDELVSWLREQEVLGYMARDDEHRNTVAINIGGFLTRQGRLQEAEGFLKRVLAQLEGLSHAQISAAKTNLAGCLRRQLRDDEANALYQEIDADPSDPVRSRVHSKGVFRIG</sequence>
<dbReference type="SUPFAM" id="SSF48452">
    <property type="entry name" value="TPR-like"/>
    <property type="match status" value="1"/>
</dbReference>
<evidence type="ECO:0000313" key="2">
    <source>
        <dbReference type="Proteomes" id="UP000184356"/>
    </source>
</evidence>
<dbReference type="OrthoDB" id="2378324at2759"/>
<name>A0A1L9T0B1_9EURO</name>
<protein>
    <recommendedName>
        <fullName evidence="3">MalT-like TPR region domain-containing protein</fullName>
    </recommendedName>
</protein>
<dbReference type="EMBL" id="KV878599">
    <property type="protein sequence ID" value="OJJ52761.1"/>
    <property type="molecule type" value="Genomic_DNA"/>
</dbReference>
<dbReference type="STRING" id="1036612.A0A1L9T0B1"/>
<accession>A0A1L9T0B1</accession>
<organism evidence="1 2">
    <name type="scientific">Aspergillus sydowii CBS 593.65</name>
    <dbReference type="NCBI Taxonomy" id="1036612"/>
    <lineage>
        <taxon>Eukaryota</taxon>
        <taxon>Fungi</taxon>
        <taxon>Dikarya</taxon>
        <taxon>Ascomycota</taxon>
        <taxon>Pezizomycotina</taxon>
        <taxon>Eurotiomycetes</taxon>
        <taxon>Eurotiomycetidae</taxon>
        <taxon>Eurotiales</taxon>
        <taxon>Aspergillaceae</taxon>
        <taxon>Aspergillus</taxon>
        <taxon>Aspergillus subgen. Nidulantes</taxon>
    </lineage>
</organism>
<keyword evidence="2" id="KW-1185">Reference proteome</keyword>
<dbReference type="AlphaFoldDB" id="A0A1L9T0B1"/>
<reference evidence="2" key="1">
    <citation type="journal article" date="2017" name="Genome Biol.">
        <title>Comparative genomics reveals high biological diversity and specific adaptations in the industrially and medically important fungal genus Aspergillus.</title>
        <authorList>
            <person name="de Vries R.P."/>
            <person name="Riley R."/>
            <person name="Wiebenga A."/>
            <person name="Aguilar-Osorio G."/>
            <person name="Amillis S."/>
            <person name="Uchima C.A."/>
            <person name="Anderluh G."/>
            <person name="Asadollahi M."/>
            <person name="Askin M."/>
            <person name="Barry K."/>
            <person name="Battaglia E."/>
            <person name="Bayram O."/>
            <person name="Benocci T."/>
            <person name="Braus-Stromeyer S.A."/>
            <person name="Caldana C."/>
            <person name="Canovas D."/>
            <person name="Cerqueira G.C."/>
            <person name="Chen F."/>
            <person name="Chen W."/>
            <person name="Choi C."/>
            <person name="Clum A."/>
            <person name="Dos Santos R.A."/>
            <person name="Damasio A.R."/>
            <person name="Diallinas G."/>
            <person name="Emri T."/>
            <person name="Fekete E."/>
            <person name="Flipphi M."/>
            <person name="Freyberg S."/>
            <person name="Gallo A."/>
            <person name="Gournas C."/>
            <person name="Habgood R."/>
            <person name="Hainaut M."/>
            <person name="Harispe M.L."/>
            <person name="Henrissat B."/>
            <person name="Hilden K.S."/>
            <person name="Hope R."/>
            <person name="Hossain A."/>
            <person name="Karabika E."/>
            <person name="Karaffa L."/>
            <person name="Karanyi Z."/>
            <person name="Krasevec N."/>
            <person name="Kuo A."/>
            <person name="Kusch H."/>
            <person name="LaButti K."/>
            <person name="Lagendijk E.L."/>
            <person name="Lapidus A."/>
            <person name="Levasseur A."/>
            <person name="Lindquist E."/>
            <person name="Lipzen A."/>
            <person name="Logrieco A.F."/>
            <person name="MacCabe A."/>
            <person name="Maekelae M.R."/>
            <person name="Malavazi I."/>
            <person name="Melin P."/>
            <person name="Meyer V."/>
            <person name="Mielnichuk N."/>
            <person name="Miskei M."/>
            <person name="Molnar A.P."/>
            <person name="Mule G."/>
            <person name="Ngan C.Y."/>
            <person name="Orejas M."/>
            <person name="Orosz E."/>
            <person name="Ouedraogo J.P."/>
            <person name="Overkamp K.M."/>
            <person name="Park H.-S."/>
            <person name="Perrone G."/>
            <person name="Piumi F."/>
            <person name="Punt P.J."/>
            <person name="Ram A.F."/>
            <person name="Ramon A."/>
            <person name="Rauscher S."/>
            <person name="Record E."/>
            <person name="Riano-Pachon D.M."/>
            <person name="Robert V."/>
            <person name="Roehrig J."/>
            <person name="Ruller R."/>
            <person name="Salamov A."/>
            <person name="Salih N.S."/>
            <person name="Samson R.A."/>
            <person name="Sandor E."/>
            <person name="Sanguinetti M."/>
            <person name="Schuetze T."/>
            <person name="Sepcic K."/>
            <person name="Shelest E."/>
            <person name="Sherlock G."/>
            <person name="Sophianopoulou V."/>
            <person name="Squina F.M."/>
            <person name="Sun H."/>
            <person name="Susca A."/>
            <person name="Todd R.B."/>
            <person name="Tsang A."/>
            <person name="Unkles S.E."/>
            <person name="van de Wiele N."/>
            <person name="van Rossen-Uffink D."/>
            <person name="Oliveira J.V."/>
            <person name="Vesth T.C."/>
            <person name="Visser J."/>
            <person name="Yu J.-H."/>
            <person name="Zhou M."/>
            <person name="Andersen M.R."/>
            <person name="Archer D.B."/>
            <person name="Baker S.E."/>
            <person name="Benoit I."/>
            <person name="Brakhage A.A."/>
            <person name="Braus G.H."/>
            <person name="Fischer R."/>
            <person name="Frisvad J.C."/>
            <person name="Goldman G.H."/>
            <person name="Houbraken J."/>
            <person name="Oakley B."/>
            <person name="Pocsi I."/>
            <person name="Scazzocchio C."/>
            <person name="Seiboth B."/>
            <person name="vanKuyk P.A."/>
            <person name="Wortman J."/>
            <person name="Dyer P.S."/>
            <person name="Grigoriev I.V."/>
        </authorList>
    </citation>
    <scope>NUCLEOTIDE SEQUENCE [LARGE SCALE GENOMIC DNA]</scope>
    <source>
        <strain evidence="2">CBS 593.65</strain>
    </source>
</reference>
<dbReference type="GeneID" id="63761554"/>
<dbReference type="Pfam" id="PF13424">
    <property type="entry name" value="TPR_12"/>
    <property type="match status" value="1"/>
</dbReference>
<evidence type="ECO:0000313" key="1">
    <source>
        <dbReference type="EMBL" id="OJJ52761.1"/>
    </source>
</evidence>